<proteinExistence type="predicted"/>
<reference evidence="1 2" key="1">
    <citation type="journal article" date="2008" name="Nature">
        <title>The genome of Laccaria bicolor provides insights into mycorrhizal symbiosis.</title>
        <authorList>
            <person name="Martin F."/>
            <person name="Aerts A."/>
            <person name="Ahren D."/>
            <person name="Brun A."/>
            <person name="Danchin E.G.J."/>
            <person name="Duchaussoy F."/>
            <person name="Gibon J."/>
            <person name="Kohler A."/>
            <person name="Lindquist E."/>
            <person name="Pereda V."/>
            <person name="Salamov A."/>
            <person name="Shapiro H.J."/>
            <person name="Wuyts J."/>
            <person name="Blaudez D."/>
            <person name="Buee M."/>
            <person name="Brokstein P."/>
            <person name="Canbaeck B."/>
            <person name="Cohen D."/>
            <person name="Courty P.E."/>
            <person name="Coutinho P.M."/>
            <person name="Delaruelle C."/>
            <person name="Detter J.C."/>
            <person name="Deveau A."/>
            <person name="DiFazio S."/>
            <person name="Duplessis S."/>
            <person name="Fraissinet-Tachet L."/>
            <person name="Lucic E."/>
            <person name="Frey-Klett P."/>
            <person name="Fourrey C."/>
            <person name="Feussner I."/>
            <person name="Gay G."/>
            <person name="Grimwood J."/>
            <person name="Hoegger P.J."/>
            <person name="Jain P."/>
            <person name="Kilaru S."/>
            <person name="Labbe J."/>
            <person name="Lin Y.C."/>
            <person name="Legue V."/>
            <person name="Le Tacon F."/>
            <person name="Marmeisse R."/>
            <person name="Melayah D."/>
            <person name="Montanini B."/>
            <person name="Muratet M."/>
            <person name="Nehls U."/>
            <person name="Niculita-Hirzel H."/>
            <person name="Oudot-Le Secq M.P."/>
            <person name="Peter M."/>
            <person name="Quesneville H."/>
            <person name="Rajashekar B."/>
            <person name="Reich M."/>
            <person name="Rouhier N."/>
            <person name="Schmutz J."/>
            <person name="Yin T."/>
            <person name="Chalot M."/>
            <person name="Henrissat B."/>
            <person name="Kuees U."/>
            <person name="Lucas S."/>
            <person name="Van de Peer Y."/>
            <person name="Podila G.K."/>
            <person name="Polle A."/>
            <person name="Pukkila P.J."/>
            <person name="Richardson P.M."/>
            <person name="Rouze P."/>
            <person name="Sanders I.R."/>
            <person name="Stajich J.E."/>
            <person name="Tunlid A."/>
            <person name="Tuskan G."/>
            <person name="Grigoriev I.V."/>
        </authorList>
    </citation>
    <scope>NUCLEOTIDE SEQUENCE [LARGE SCALE GENOMIC DNA]</scope>
    <source>
        <strain evidence="2">S238N-H82 / ATCC MYA-4686</strain>
    </source>
</reference>
<organism evidence="2">
    <name type="scientific">Laccaria bicolor (strain S238N-H82 / ATCC MYA-4686)</name>
    <name type="common">Bicoloured deceiver</name>
    <name type="synonym">Laccaria laccata var. bicolor</name>
    <dbReference type="NCBI Taxonomy" id="486041"/>
    <lineage>
        <taxon>Eukaryota</taxon>
        <taxon>Fungi</taxon>
        <taxon>Dikarya</taxon>
        <taxon>Basidiomycota</taxon>
        <taxon>Agaricomycotina</taxon>
        <taxon>Agaricomycetes</taxon>
        <taxon>Agaricomycetidae</taxon>
        <taxon>Agaricales</taxon>
        <taxon>Agaricineae</taxon>
        <taxon>Hydnangiaceae</taxon>
        <taxon>Laccaria</taxon>
    </lineage>
</organism>
<name>B0D1M3_LACBS</name>
<dbReference type="EMBL" id="DS547095">
    <property type="protein sequence ID" value="EDR12017.1"/>
    <property type="molecule type" value="Genomic_DNA"/>
</dbReference>
<accession>B0D1M3</accession>
<dbReference type="AlphaFoldDB" id="B0D1M3"/>
<keyword evidence="2" id="KW-1185">Reference proteome</keyword>
<dbReference type="KEGG" id="lbc:LACBIDRAFT_314115"/>
<evidence type="ECO:0000313" key="2">
    <source>
        <dbReference type="Proteomes" id="UP000001194"/>
    </source>
</evidence>
<dbReference type="GeneID" id="6073032"/>
<gene>
    <name evidence="1" type="ORF">LACBIDRAFT_314115</name>
</gene>
<protein>
    <submittedName>
        <fullName evidence="1">Predicted protein</fullName>
    </submittedName>
</protein>
<dbReference type="HOGENOM" id="CLU_1578784_0_0_1"/>
<evidence type="ECO:0000313" key="1">
    <source>
        <dbReference type="EMBL" id="EDR12017.1"/>
    </source>
</evidence>
<dbReference type="RefSeq" id="XP_001877914.1">
    <property type="nucleotide sequence ID" value="XM_001877879.1"/>
</dbReference>
<sequence length="169" mass="18546">MLPSFSSWCFCCCARVHWQVDQRHNQCVCSPQACRTAGGDIPACSLPPDGTFISTVGDSSDGRCCPLALARCSLYWQYARLFCTFVHDCHHMSLDSPCFPTTAAALISSSGGRGGFSRVCLCMSNSPFFTLLSIDGRVKILWDRLVGIHKNDAECCICLKVISSTVWVF</sequence>
<dbReference type="Proteomes" id="UP000001194">
    <property type="component" value="Unassembled WGS sequence"/>
</dbReference>
<dbReference type="InParanoid" id="B0D1M3"/>